<dbReference type="InterPro" id="IPR036322">
    <property type="entry name" value="WD40_repeat_dom_sf"/>
</dbReference>
<dbReference type="PANTHER" id="PTHR19857">
    <property type="entry name" value="MITOCHONDRIAL DIVISION PROTEIN 1-RELATED"/>
    <property type="match status" value="1"/>
</dbReference>
<protein>
    <submittedName>
        <fullName evidence="5">Angio-associated migratory cell protein</fullName>
    </submittedName>
</protein>
<proteinExistence type="predicted"/>
<gene>
    <name evidence="5" type="ORF">BO80DRAFT_109276</name>
</gene>
<evidence type="ECO:0000256" key="3">
    <source>
        <dbReference type="PROSITE-ProRule" id="PRU00221"/>
    </source>
</evidence>
<organism evidence="5 6">
    <name type="scientific">Aspergillus ibericus CBS 121593</name>
    <dbReference type="NCBI Taxonomy" id="1448316"/>
    <lineage>
        <taxon>Eukaryota</taxon>
        <taxon>Fungi</taxon>
        <taxon>Dikarya</taxon>
        <taxon>Ascomycota</taxon>
        <taxon>Pezizomycotina</taxon>
        <taxon>Eurotiomycetes</taxon>
        <taxon>Eurotiomycetidae</taxon>
        <taxon>Eurotiales</taxon>
        <taxon>Aspergillaceae</taxon>
        <taxon>Aspergillus</taxon>
        <taxon>Aspergillus subgen. Circumdati</taxon>
    </lineage>
</organism>
<evidence type="ECO:0000313" key="5">
    <source>
        <dbReference type="EMBL" id="RAL00176.1"/>
    </source>
</evidence>
<feature type="region of interest" description="Disordered" evidence="4">
    <location>
        <begin position="1"/>
        <end position="43"/>
    </location>
</feature>
<dbReference type="Pfam" id="PF00400">
    <property type="entry name" value="WD40"/>
    <property type="match status" value="4"/>
</dbReference>
<feature type="repeat" description="WD" evidence="3">
    <location>
        <begin position="127"/>
        <end position="159"/>
    </location>
</feature>
<dbReference type="PROSITE" id="PS50082">
    <property type="entry name" value="WD_REPEATS_2"/>
    <property type="match status" value="2"/>
</dbReference>
<sequence length="518" mass="54644">MSSSQDPPRADEDAYIEADEAEEVFNRDEDHPMESDPEDDDQPMTYEEQEITLENDSAAHFDSHTDSVFCIAQHPVHNSIVITGSGDDTAYLFDSTPNNERPLLPQSYESDPQPRRERDSLKPLLKLDGHSDTVNGVAFTEPKGEYVITAGMDGKLRAWRDTTPQGTGLAWQYLAEVQEVEEINWVAVCPSEKGDEEKSNVIALGANDGSAWVFRIDHKDSAEPISIIQSFFQHTGSCTAGAWTPDGKLLATVSEDGSFYVYDVFGAASAAGIAYSAGTSAVVGLTADDQRFAVEGGLYSVAIAPSGTIAAVGGAEGHIKVVGLPRLAPSGGAAGSKAKGRGAPSQTSASAAGTLLASLQAQGDGVETLSFSSAPMNLLAAGSVDGSIALFDTAHRFAVRRHIKEAHEGAVVKLEFLQSRAPANPLPRPSPLASATAGQGQPWLLTSVGMDGIVRRWDARGGTAAAAQGLLKEWKGHLGLIENSEGEQSGGIMAFVQSSDGKRVVTAGDDGISLVFEE</sequence>
<dbReference type="VEuPathDB" id="FungiDB:BO80DRAFT_109276"/>
<dbReference type="RefSeq" id="XP_025574503.1">
    <property type="nucleotide sequence ID" value="XM_025713397.1"/>
</dbReference>
<feature type="compositionally biased region" description="Basic and acidic residues" evidence="4">
    <location>
        <begin position="24"/>
        <end position="34"/>
    </location>
</feature>
<dbReference type="SUPFAM" id="SSF50978">
    <property type="entry name" value="WD40 repeat-like"/>
    <property type="match status" value="1"/>
</dbReference>
<feature type="region of interest" description="Disordered" evidence="4">
    <location>
        <begin position="92"/>
        <end position="117"/>
    </location>
</feature>
<keyword evidence="6" id="KW-1185">Reference proteome</keyword>
<dbReference type="InterPro" id="IPR001680">
    <property type="entry name" value="WD40_rpt"/>
</dbReference>
<dbReference type="OrthoDB" id="10261640at2759"/>
<dbReference type="Gene3D" id="2.130.10.10">
    <property type="entry name" value="YVTN repeat-like/Quinoprotein amine dehydrogenase"/>
    <property type="match status" value="1"/>
</dbReference>
<dbReference type="InterPro" id="IPR015943">
    <property type="entry name" value="WD40/YVTN_repeat-like_dom_sf"/>
</dbReference>
<dbReference type="InterPro" id="IPR051179">
    <property type="entry name" value="WD_repeat_multifunction"/>
</dbReference>
<reference evidence="5 6" key="1">
    <citation type="submission" date="2018-02" db="EMBL/GenBank/DDBJ databases">
        <title>The genomes of Aspergillus section Nigri reveals drivers in fungal speciation.</title>
        <authorList>
            <consortium name="DOE Joint Genome Institute"/>
            <person name="Vesth T.C."/>
            <person name="Nybo J."/>
            <person name="Theobald S."/>
            <person name="Brandl J."/>
            <person name="Frisvad J.C."/>
            <person name="Nielsen K.F."/>
            <person name="Lyhne E.K."/>
            <person name="Kogle M.E."/>
            <person name="Kuo A."/>
            <person name="Riley R."/>
            <person name="Clum A."/>
            <person name="Nolan M."/>
            <person name="Lipzen A."/>
            <person name="Salamov A."/>
            <person name="Henrissat B."/>
            <person name="Wiebenga A."/>
            <person name="De vries R.P."/>
            <person name="Grigoriev I.V."/>
            <person name="Mortensen U.H."/>
            <person name="Andersen M.R."/>
            <person name="Baker S.E."/>
        </authorList>
    </citation>
    <scope>NUCLEOTIDE SEQUENCE [LARGE SCALE GENOMIC DNA]</scope>
    <source>
        <strain evidence="5 6">CBS 121593</strain>
    </source>
</reference>
<dbReference type="GeneID" id="37218262"/>
<dbReference type="FunFam" id="2.130.10.10:FF:000643">
    <property type="entry name" value="60S ribosome biogenesis protein Sqt1"/>
    <property type="match status" value="1"/>
</dbReference>
<dbReference type="SMART" id="SM00320">
    <property type="entry name" value="WD40"/>
    <property type="match status" value="8"/>
</dbReference>
<evidence type="ECO:0000256" key="4">
    <source>
        <dbReference type="SAM" id="MobiDB-lite"/>
    </source>
</evidence>
<dbReference type="STRING" id="1448316.A0A395GXB5"/>
<evidence type="ECO:0000313" key="6">
    <source>
        <dbReference type="Proteomes" id="UP000249402"/>
    </source>
</evidence>
<evidence type="ECO:0000256" key="1">
    <source>
        <dbReference type="ARBA" id="ARBA00022574"/>
    </source>
</evidence>
<name>A0A395GXB5_9EURO</name>
<accession>A0A395GXB5</accession>
<dbReference type="PANTHER" id="PTHR19857:SF8">
    <property type="entry name" value="ANGIO-ASSOCIATED MIGRATORY CELL PROTEIN"/>
    <property type="match status" value="1"/>
</dbReference>
<keyword evidence="2" id="KW-0677">Repeat</keyword>
<keyword evidence="1 3" id="KW-0853">WD repeat</keyword>
<feature type="compositionally biased region" description="Acidic residues" evidence="4">
    <location>
        <begin position="13"/>
        <end position="23"/>
    </location>
</feature>
<dbReference type="AlphaFoldDB" id="A0A395GXB5"/>
<feature type="repeat" description="WD" evidence="3">
    <location>
        <begin position="231"/>
        <end position="264"/>
    </location>
</feature>
<dbReference type="PROSITE" id="PS50294">
    <property type="entry name" value="WD_REPEATS_REGION"/>
    <property type="match status" value="1"/>
</dbReference>
<evidence type="ECO:0000256" key="2">
    <source>
        <dbReference type="ARBA" id="ARBA00022737"/>
    </source>
</evidence>
<dbReference type="EMBL" id="KZ824442">
    <property type="protein sequence ID" value="RAL00176.1"/>
    <property type="molecule type" value="Genomic_DNA"/>
</dbReference>
<dbReference type="Proteomes" id="UP000249402">
    <property type="component" value="Unassembled WGS sequence"/>
</dbReference>